<gene>
    <name evidence="7" type="ORF">A9C11_14035</name>
</gene>
<evidence type="ECO:0000256" key="2">
    <source>
        <dbReference type="ARBA" id="ARBA00023015"/>
    </source>
</evidence>
<dbReference type="FunFam" id="1.10.10.10:FF:000038">
    <property type="entry name" value="Glycine cleavage system transcriptional activator"/>
    <property type="match status" value="1"/>
</dbReference>
<evidence type="ECO:0000256" key="4">
    <source>
        <dbReference type="ARBA" id="ARBA00023159"/>
    </source>
</evidence>
<dbReference type="CDD" id="cd08432">
    <property type="entry name" value="PBP2_GcdR_TrpI_HvrB_AmpR_like"/>
    <property type="match status" value="1"/>
</dbReference>
<dbReference type="GO" id="GO:0003700">
    <property type="term" value="F:DNA-binding transcription factor activity"/>
    <property type="evidence" value="ECO:0007669"/>
    <property type="project" value="InterPro"/>
</dbReference>
<dbReference type="GO" id="GO:0009891">
    <property type="term" value="P:positive regulation of biosynthetic process"/>
    <property type="evidence" value="ECO:0007669"/>
    <property type="project" value="UniProtKB-ARBA"/>
</dbReference>
<comment type="similarity">
    <text evidence="1">Belongs to the LysR transcriptional regulatory family.</text>
</comment>
<dbReference type="PROSITE" id="PS50931">
    <property type="entry name" value="HTH_LYSR"/>
    <property type="match status" value="1"/>
</dbReference>
<dbReference type="Gene3D" id="1.10.10.10">
    <property type="entry name" value="Winged helix-like DNA-binding domain superfamily/Winged helix DNA-binding domain"/>
    <property type="match status" value="1"/>
</dbReference>
<dbReference type="InterPro" id="IPR005119">
    <property type="entry name" value="LysR_subst-bd"/>
</dbReference>
<keyword evidence="4" id="KW-0010">Activator</keyword>
<dbReference type="Pfam" id="PF00126">
    <property type="entry name" value="HTH_1"/>
    <property type="match status" value="1"/>
</dbReference>
<proteinExistence type="inferred from homology"/>
<feature type="domain" description="HTH lysR-type" evidence="6">
    <location>
        <begin position="6"/>
        <end position="63"/>
    </location>
</feature>
<dbReference type="AlphaFoldDB" id="A0A1A9KB58"/>
<dbReference type="PRINTS" id="PR00039">
    <property type="entry name" value="HTHLYSR"/>
</dbReference>
<dbReference type="InterPro" id="IPR058163">
    <property type="entry name" value="LysR-type_TF_proteobact-type"/>
</dbReference>
<sequence>MTNRLPPLNTLKTFEVAARHLSFTQASLELNVTPSAISHQIKLLEENLGVRLFRRENNRLLLTDAGSYLLPECSRSFAHLLEVTQKVRDLGNGRPLTIALRPYFAQKWLMPRVSSFWQQHPEIELSLHHTIQFSPTSLDTCDIAIAWASGHFPGLESHLLVNGDLTPVCSPATLKTLGSPPTAAALAGQVLLDEEAPDNWDRWLELAGQPRLKPFKRVSIDDTNVRLHAAIDGQGLILTCLSLLERELNEGTLVAPFPTALPHYSYYLLYRPDVLSNPQARIFIDWLKAQAA</sequence>
<dbReference type="Gene3D" id="3.40.190.10">
    <property type="entry name" value="Periplasmic binding protein-like II"/>
    <property type="match status" value="2"/>
</dbReference>
<protein>
    <submittedName>
        <fullName evidence="7">Transcriptional regulator</fullName>
    </submittedName>
</protein>
<dbReference type="PANTHER" id="PTHR30537:SF74">
    <property type="entry name" value="HTH-TYPE TRANSCRIPTIONAL REGULATOR TRPI"/>
    <property type="match status" value="1"/>
</dbReference>
<evidence type="ECO:0000313" key="8">
    <source>
        <dbReference type="Proteomes" id="UP000077748"/>
    </source>
</evidence>
<dbReference type="GO" id="GO:0043565">
    <property type="term" value="F:sequence-specific DNA binding"/>
    <property type="evidence" value="ECO:0007669"/>
    <property type="project" value="TreeGrafter"/>
</dbReference>
<dbReference type="Pfam" id="PF03466">
    <property type="entry name" value="LysR_substrate"/>
    <property type="match status" value="1"/>
</dbReference>
<dbReference type="InterPro" id="IPR000847">
    <property type="entry name" value="LysR_HTH_N"/>
</dbReference>
<dbReference type="PANTHER" id="PTHR30537">
    <property type="entry name" value="HTH-TYPE TRANSCRIPTIONAL REGULATOR"/>
    <property type="match status" value="1"/>
</dbReference>
<dbReference type="SUPFAM" id="SSF46785">
    <property type="entry name" value="Winged helix' DNA-binding domain"/>
    <property type="match status" value="1"/>
</dbReference>
<evidence type="ECO:0000256" key="3">
    <source>
        <dbReference type="ARBA" id="ARBA00023125"/>
    </source>
</evidence>
<accession>A0A1A9KB58</accession>
<keyword evidence="5" id="KW-0804">Transcription</keyword>
<evidence type="ECO:0000313" key="7">
    <source>
        <dbReference type="EMBL" id="ANI15036.1"/>
    </source>
</evidence>
<evidence type="ECO:0000259" key="6">
    <source>
        <dbReference type="PROSITE" id="PS50931"/>
    </source>
</evidence>
<evidence type="ECO:0000256" key="1">
    <source>
        <dbReference type="ARBA" id="ARBA00009437"/>
    </source>
</evidence>
<organism evidence="7 8">
    <name type="scientific">Pseudomonas citronellolis</name>
    <dbReference type="NCBI Taxonomy" id="53408"/>
    <lineage>
        <taxon>Bacteria</taxon>
        <taxon>Pseudomonadati</taxon>
        <taxon>Pseudomonadota</taxon>
        <taxon>Gammaproteobacteria</taxon>
        <taxon>Pseudomonadales</taxon>
        <taxon>Pseudomonadaceae</taxon>
        <taxon>Pseudomonas</taxon>
    </lineage>
</organism>
<evidence type="ECO:0000256" key="5">
    <source>
        <dbReference type="ARBA" id="ARBA00023163"/>
    </source>
</evidence>
<dbReference type="RefSeq" id="WP_009620070.1">
    <property type="nucleotide sequence ID" value="NZ_CALEBV010000117.1"/>
</dbReference>
<dbReference type="GO" id="GO:0006351">
    <property type="term" value="P:DNA-templated transcription"/>
    <property type="evidence" value="ECO:0007669"/>
    <property type="project" value="TreeGrafter"/>
</dbReference>
<dbReference type="Proteomes" id="UP000077748">
    <property type="component" value="Chromosome"/>
</dbReference>
<dbReference type="InterPro" id="IPR036388">
    <property type="entry name" value="WH-like_DNA-bd_sf"/>
</dbReference>
<dbReference type="SUPFAM" id="SSF53850">
    <property type="entry name" value="Periplasmic binding protein-like II"/>
    <property type="match status" value="1"/>
</dbReference>
<dbReference type="EMBL" id="CP015878">
    <property type="protein sequence ID" value="ANI15036.1"/>
    <property type="molecule type" value="Genomic_DNA"/>
</dbReference>
<keyword evidence="2" id="KW-0805">Transcription regulation</keyword>
<keyword evidence="3" id="KW-0238">DNA-binding</keyword>
<name>A0A1A9KB58_9PSED</name>
<reference evidence="7 8" key="1">
    <citation type="submission" date="2016-05" db="EMBL/GenBank/DDBJ databases">
        <title>Genome Sequence of Pseudomonas citronellolis Strain SJTE-3, an Estrogens and Persistent Organic Pollutants degradation strain.</title>
        <authorList>
            <person name="Liang R."/>
        </authorList>
    </citation>
    <scope>NUCLEOTIDE SEQUENCE [LARGE SCALE GENOMIC DNA]</scope>
    <source>
        <strain evidence="7 8">SJTE-3</strain>
    </source>
</reference>
<dbReference type="InterPro" id="IPR036390">
    <property type="entry name" value="WH_DNA-bd_sf"/>
</dbReference>